<proteinExistence type="predicted"/>
<dbReference type="STRING" id="4536.A0A0E0I9C8"/>
<dbReference type="EnsemblPlants" id="ONIVA08G08780.1">
    <property type="protein sequence ID" value="ONIVA08G08780.1"/>
    <property type="gene ID" value="ONIVA08G08780"/>
</dbReference>
<dbReference type="InterPro" id="IPR046349">
    <property type="entry name" value="C1-like_sf"/>
</dbReference>
<dbReference type="PANTHER" id="PTHR46477">
    <property type="entry name" value="CYSTEINE/HISTIDINE-RICH C1 DOMAIN FAMILY PROTEIN"/>
    <property type="match status" value="1"/>
</dbReference>
<accession>A0A0E0I9C8</accession>
<name>A0A0E0I9C8_ORYNI</name>
<dbReference type="SUPFAM" id="SSF57889">
    <property type="entry name" value="Cysteine-rich domain"/>
    <property type="match status" value="1"/>
</dbReference>
<dbReference type="Gramene" id="ONIVA08G08780.1">
    <property type="protein sequence ID" value="ONIVA08G08780.1"/>
    <property type="gene ID" value="ONIVA08G08780"/>
</dbReference>
<dbReference type="OMA" id="KVKHRCS"/>
<evidence type="ECO:0000313" key="2">
    <source>
        <dbReference type="Proteomes" id="UP000006591"/>
    </source>
</evidence>
<dbReference type="AlphaFoldDB" id="A0A0E0I9C8"/>
<reference evidence="1" key="2">
    <citation type="submission" date="2018-04" db="EMBL/GenBank/DDBJ databases">
        <title>OnivRS2 (Oryza nivara Reference Sequence Version 2).</title>
        <authorList>
            <person name="Zhang J."/>
            <person name="Kudrna D."/>
            <person name="Lee S."/>
            <person name="Talag J."/>
            <person name="Rajasekar S."/>
            <person name="Welchert J."/>
            <person name="Hsing Y.-I."/>
            <person name="Wing R.A."/>
        </authorList>
    </citation>
    <scope>NUCLEOTIDE SEQUENCE [LARGE SCALE GENOMIC DNA]</scope>
    <source>
        <strain evidence="1">SL10</strain>
    </source>
</reference>
<dbReference type="Proteomes" id="UP000006591">
    <property type="component" value="Chromosome 8"/>
</dbReference>
<reference evidence="1" key="1">
    <citation type="submission" date="2015-04" db="UniProtKB">
        <authorList>
            <consortium name="EnsemblPlants"/>
        </authorList>
    </citation>
    <scope>IDENTIFICATION</scope>
    <source>
        <strain evidence="1">SL10</strain>
    </source>
</reference>
<keyword evidence="2" id="KW-1185">Reference proteome</keyword>
<sequence>MGLPPPLGVGVLHRHGDAATIFDCEGCREPGEGTRYTSGDLVLHTHCALAAPTLQHPLVKGDMVLRHVAPTGRDAVLCDACYGAVRGFHYHSSTGGLDLHPGCAKMPLSITLQEGGATFDFVLRRKVKHRCSSCRAMEGYYRPWCYRSKNIPDHHQRVYLHINCIKEIMAGLGHGGGGEASKMHRHEIMAAGSSRGADAAGGEGANDRVNRVIARLQERAGGGGSSKSKLVRRVCEVLVMLMRVVMGVLLGDPTAPLIAFNFIMP</sequence>
<evidence type="ECO:0008006" key="3">
    <source>
        <dbReference type="Google" id="ProtNLM"/>
    </source>
</evidence>
<evidence type="ECO:0000313" key="1">
    <source>
        <dbReference type="EnsemblPlants" id="ONIVA08G08780.1"/>
    </source>
</evidence>
<dbReference type="HOGENOM" id="CLU_056082_2_0_1"/>
<dbReference type="PANTHER" id="PTHR46477:SF8">
    <property type="entry name" value="OS08G0257100 PROTEIN"/>
    <property type="match status" value="1"/>
</dbReference>
<organism evidence="1">
    <name type="scientific">Oryza nivara</name>
    <name type="common">Indian wild rice</name>
    <name type="synonym">Oryza sativa f. spontanea</name>
    <dbReference type="NCBI Taxonomy" id="4536"/>
    <lineage>
        <taxon>Eukaryota</taxon>
        <taxon>Viridiplantae</taxon>
        <taxon>Streptophyta</taxon>
        <taxon>Embryophyta</taxon>
        <taxon>Tracheophyta</taxon>
        <taxon>Spermatophyta</taxon>
        <taxon>Magnoliopsida</taxon>
        <taxon>Liliopsida</taxon>
        <taxon>Poales</taxon>
        <taxon>Poaceae</taxon>
        <taxon>BOP clade</taxon>
        <taxon>Oryzoideae</taxon>
        <taxon>Oryzeae</taxon>
        <taxon>Oryzinae</taxon>
        <taxon>Oryza</taxon>
    </lineage>
</organism>
<protein>
    <recommendedName>
        <fullName evidence="3">DC1 domain-containing protein</fullName>
    </recommendedName>
</protein>